<evidence type="ECO:0000256" key="2">
    <source>
        <dbReference type="ARBA" id="ARBA00010304"/>
    </source>
</evidence>
<feature type="non-terminal residue" evidence="8">
    <location>
        <position position="1"/>
    </location>
</feature>
<dbReference type="Proteomes" id="UP000774326">
    <property type="component" value="Unassembled WGS sequence"/>
</dbReference>
<dbReference type="AlphaFoldDB" id="A0A9P8QA51"/>
<feature type="compositionally biased region" description="Acidic residues" evidence="6">
    <location>
        <begin position="135"/>
        <end position="144"/>
    </location>
</feature>
<feature type="region of interest" description="Disordered" evidence="6">
    <location>
        <begin position="206"/>
        <end position="265"/>
    </location>
</feature>
<dbReference type="GO" id="GO:0036297">
    <property type="term" value="P:interstrand cross-link repair"/>
    <property type="evidence" value="ECO:0007669"/>
    <property type="project" value="TreeGrafter"/>
</dbReference>
<evidence type="ECO:0000259" key="7">
    <source>
        <dbReference type="Pfam" id="PF07522"/>
    </source>
</evidence>
<comment type="caution">
    <text evidence="8">The sequence shown here is derived from an EMBL/GenBank/DDBJ whole genome shotgun (WGS) entry which is preliminary data.</text>
</comment>
<feature type="compositionally biased region" description="Basic and acidic residues" evidence="6">
    <location>
        <begin position="232"/>
        <end position="242"/>
    </location>
</feature>
<accession>A0A9P8QA51</accession>
<dbReference type="CDD" id="cd16273">
    <property type="entry name" value="SNM1A-1C-like_MBL-fold"/>
    <property type="match status" value="1"/>
</dbReference>
<dbReference type="SUPFAM" id="SSF56281">
    <property type="entry name" value="Metallo-hydrolase/oxidoreductase"/>
    <property type="match status" value="1"/>
</dbReference>
<keyword evidence="4" id="KW-0234">DNA repair</keyword>
<dbReference type="Pfam" id="PF07522">
    <property type="entry name" value="DRMBL"/>
    <property type="match status" value="1"/>
</dbReference>
<comment type="similarity">
    <text evidence="2">Belongs to the DNA repair metallo-beta-lactamase (DRMBL) family.</text>
</comment>
<proteinExistence type="inferred from homology"/>
<name>A0A9P8QA51_WICPI</name>
<sequence length="667" mass="77596">EFFKTRHLNNLKKSKESTSTPASAIEIIEIEEDVICPVCQQDLTQMYLNKRNEHVERCLMISHGGDGDDGIMEIKIQEVTDQKGSSEVGHGSDNTVKEKNTVTDSQISQIILSDDDEEMAQVVDNSEVNPIVLLSDDESAEEGDRDTPLIDNMGDFNEEKLEGEDSHSEEEHDEVDAFERSTKQKEEEITNTILVETKISTEKESLIEEQHVSRRLRKRIPKKQEQQPTEQPADRQELEPKPATKKRKATNIKPATTAAKKKRVCKPKPLPPSFKTIEFPGLEELIMVDGFQFSHPKVSKYFLSHFHADHYIGLNKSFTATIYCSETTASLLENNMNFDPEFIFPMSLGKRYELIRGKLYVELIDANHCPGAVLFLFEYFVEGKLVKRVLHTGDFRFCYDHYERFKDMHIHEIYLDTTYFILSSDSFYVHPIQKNLIRQACDDISSTLNTVDKRSILRFFKKQEESVIIVMGIYSIGKENLFLNLAKHLKVKIYTLKKHHKTLSQYLRSIDNIVVYSELNEIKDHRFILLVPLRHLRDLKPTNLNYKMIKIQPTGWAGRLFYRKETTDPLEKLTVIQNMQNKKAPINWEANVVRVPYSEHSNMKELIILLNKLHYDSIIPTVSVESQDYKHFQDIKKMVITEEEVRQYFEIDQPEMNDFYITSADRR</sequence>
<dbReference type="Gene3D" id="3.40.50.12650">
    <property type="match status" value="1"/>
</dbReference>
<evidence type="ECO:0000256" key="1">
    <source>
        <dbReference type="ARBA" id="ARBA00004123"/>
    </source>
</evidence>
<gene>
    <name evidence="8" type="ORF">WICPIJ_003186</name>
</gene>
<keyword evidence="5" id="KW-0539">Nucleus</keyword>
<feature type="region of interest" description="Disordered" evidence="6">
    <location>
        <begin position="1"/>
        <end position="21"/>
    </location>
</feature>
<dbReference type="EMBL" id="JAEUBG010001769">
    <property type="protein sequence ID" value="KAH3685827.1"/>
    <property type="molecule type" value="Genomic_DNA"/>
</dbReference>
<feature type="compositionally biased region" description="Basic and acidic residues" evidence="6">
    <location>
        <begin position="157"/>
        <end position="184"/>
    </location>
</feature>
<dbReference type="InterPro" id="IPR011084">
    <property type="entry name" value="DRMBL"/>
</dbReference>
<evidence type="ECO:0000256" key="4">
    <source>
        <dbReference type="ARBA" id="ARBA00023204"/>
    </source>
</evidence>
<evidence type="ECO:0000313" key="9">
    <source>
        <dbReference type="Proteomes" id="UP000774326"/>
    </source>
</evidence>
<dbReference type="InterPro" id="IPR036866">
    <property type="entry name" value="RibonucZ/Hydroxyglut_hydro"/>
</dbReference>
<feature type="compositionally biased region" description="Basic residues" evidence="6">
    <location>
        <begin position="1"/>
        <end position="12"/>
    </location>
</feature>
<reference evidence="8" key="1">
    <citation type="journal article" date="2021" name="Open Biol.">
        <title>Shared evolutionary footprints suggest mitochondrial oxidative damage underlies multiple complex I losses in fungi.</title>
        <authorList>
            <person name="Schikora-Tamarit M.A."/>
            <person name="Marcet-Houben M."/>
            <person name="Nosek J."/>
            <person name="Gabaldon T."/>
        </authorList>
    </citation>
    <scope>NUCLEOTIDE SEQUENCE</scope>
    <source>
        <strain evidence="8">CBS2887</strain>
    </source>
</reference>
<evidence type="ECO:0000256" key="6">
    <source>
        <dbReference type="SAM" id="MobiDB-lite"/>
    </source>
</evidence>
<dbReference type="GO" id="GO:0006303">
    <property type="term" value="P:double-strand break repair via nonhomologous end joining"/>
    <property type="evidence" value="ECO:0007669"/>
    <property type="project" value="TreeGrafter"/>
</dbReference>
<evidence type="ECO:0000256" key="5">
    <source>
        <dbReference type="ARBA" id="ARBA00023242"/>
    </source>
</evidence>
<dbReference type="OrthoDB" id="262529at2759"/>
<dbReference type="GO" id="GO:0035312">
    <property type="term" value="F:5'-3' DNA exonuclease activity"/>
    <property type="evidence" value="ECO:0007669"/>
    <property type="project" value="TreeGrafter"/>
</dbReference>
<dbReference type="GO" id="GO:0005634">
    <property type="term" value="C:nucleus"/>
    <property type="evidence" value="ECO:0007669"/>
    <property type="project" value="UniProtKB-SubCell"/>
</dbReference>
<protein>
    <recommendedName>
        <fullName evidence="7">DNA repair metallo-beta-lactamase domain-containing protein</fullName>
    </recommendedName>
</protein>
<evidence type="ECO:0000256" key="3">
    <source>
        <dbReference type="ARBA" id="ARBA00022763"/>
    </source>
</evidence>
<feature type="region of interest" description="Disordered" evidence="6">
    <location>
        <begin position="130"/>
        <end position="184"/>
    </location>
</feature>
<dbReference type="PANTHER" id="PTHR23240">
    <property type="entry name" value="DNA CROSS-LINK REPAIR PROTEIN PSO2/SNM1-RELATED"/>
    <property type="match status" value="1"/>
</dbReference>
<keyword evidence="9" id="KW-1185">Reference proteome</keyword>
<organism evidence="8 9">
    <name type="scientific">Wickerhamomyces pijperi</name>
    <name type="common">Yeast</name>
    <name type="synonym">Pichia pijperi</name>
    <dbReference type="NCBI Taxonomy" id="599730"/>
    <lineage>
        <taxon>Eukaryota</taxon>
        <taxon>Fungi</taxon>
        <taxon>Dikarya</taxon>
        <taxon>Ascomycota</taxon>
        <taxon>Saccharomycotina</taxon>
        <taxon>Saccharomycetes</taxon>
        <taxon>Phaffomycetales</taxon>
        <taxon>Wickerhamomycetaceae</taxon>
        <taxon>Wickerhamomyces</taxon>
    </lineage>
</organism>
<evidence type="ECO:0000313" key="8">
    <source>
        <dbReference type="EMBL" id="KAH3685827.1"/>
    </source>
</evidence>
<feature type="domain" description="DNA repair metallo-beta-lactamase" evidence="7">
    <location>
        <begin position="547"/>
        <end position="625"/>
    </location>
</feature>
<dbReference type="GO" id="GO:0003684">
    <property type="term" value="F:damaged DNA binding"/>
    <property type="evidence" value="ECO:0007669"/>
    <property type="project" value="TreeGrafter"/>
</dbReference>
<comment type="subcellular location">
    <subcellularLocation>
        <location evidence="1">Nucleus</location>
    </subcellularLocation>
</comment>
<dbReference type="Gene3D" id="3.60.15.10">
    <property type="entry name" value="Ribonuclease Z/Hydroxyacylglutathione hydrolase-like"/>
    <property type="match status" value="1"/>
</dbReference>
<keyword evidence="3" id="KW-0227">DNA damage</keyword>
<dbReference type="PANTHER" id="PTHR23240:SF6">
    <property type="entry name" value="DNA CROSS-LINK REPAIR 1A PROTEIN"/>
    <property type="match status" value="1"/>
</dbReference>
<reference evidence="8" key="2">
    <citation type="submission" date="2021-01" db="EMBL/GenBank/DDBJ databases">
        <authorList>
            <person name="Schikora-Tamarit M.A."/>
        </authorList>
    </citation>
    <scope>NUCLEOTIDE SEQUENCE</scope>
    <source>
        <strain evidence="8">CBS2887</strain>
    </source>
</reference>